<comment type="caution">
    <text evidence="1">The sequence shown here is derived from an EMBL/GenBank/DDBJ whole genome shotgun (WGS) entry which is preliminary data.</text>
</comment>
<dbReference type="OrthoDB" id="2325011at2"/>
<dbReference type="Proteomes" id="UP000051006">
    <property type="component" value="Unassembled WGS sequence"/>
</dbReference>
<evidence type="ECO:0008006" key="3">
    <source>
        <dbReference type="Google" id="ProtNLM"/>
    </source>
</evidence>
<evidence type="ECO:0000313" key="1">
    <source>
        <dbReference type="EMBL" id="KRN99405.1"/>
    </source>
</evidence>
<dbReference type="RefSeq" id="WP_057880637.1">
    <property type="nucleotide sequence ID" value="NZ_JQCF01000009.1"/>
</dbReference>
<evidence type="ECO:0000313" key="2">
    <source>
        <dbReference type="Proteomes" id="UP000051006"/>
    </source>
</evidence>
<organism evidence="1 2">
    <name type="scientific">Companilactobacillus kimchiensis</name>
    <dbReference type="NCBI Taxonomy" id="993692"/>
    <lineage>
        <taxon>Bacteria</taxon>
        <taxon>Bacillati</taxon>
        <taxon>Bacillota</taxon>
        <taxon>Bacilli</taxon>
        <taxon>Lactobacillales</taxon>
        <taxon>Lactobacillaceae</taxon>
        <taxon>Companilactobacillus</taxon>
    </lineage>
</organism>
<sequence length="116" mass="13387">MVKYNIETKIEAIRLYKSGIGSTTIARKLRISEESTVLNGVRLWEKHGLSGIVRSKTLPSYFSSFKMKVITWLVKHRTSYSETAAHFDAHKRNYDSQYDSDLSIIKDIKSIRDEDS</sequence>
<dbReference type="EMBL" id="JQCF01000009">
    <property type="protein sequence ID" value="KRN99405.1"/>
    <property type="molecule type" value="Genomic_DNA"/>
</dbReference>
<dbReference type="PANTHER" id="PTHR33795:SF1">
    <property type="entry name" value="INSERTION ELEMENT IS150 PROTEIN INSJ"/>
    <property type="match status" value="1"/>
</dbReference>
<name>A0A0R2LL80_9LACO</name>
<accession>A0A0R2LL80</accession>
<dbReference type="InterPro" id="IPR052057">
    <property type="entry name" value="IS150/IS1296_orfA-like"/>
</dbReference>
<dbReference type="PANTHER" id="PTHR33795">
    <property type="entry name" value="INSERTION ELEMENT IS150 PROTEIN INSJ"/>
    <property type="match status" value="1"/>
</dbReference>
<dbReference type="AlphaFoldDB" id="A0A0R2LL80"/>
<protein>
    <recommendedName>
        <fullName evidence="3">Transposase</fullName>
    </recommendedName>
</protein>
<proteinExistence type="predicted"/>
<keyword evidence="2" id="KW-1185">Reference proteome</keyword>
<dbReference type="PATRIC" id="fig|993692.3.peg.2577"/>
<gene>
    <name evidence="1" type="ORF">IV57_GL002528</name>
</gene>
<reference evidence="1 2" key="1">
    <citation type="journal article" date="2015" name="Genome Announc.">
        <title>Expanding the biotechnology potential of lactobacilli through comparative genomics of 213 strains and associated genera.</title>
        <authorList>
            <person name="Sun Z."/>
            <person name="Harris H.M."/>
            <person name="McCann A."/>
            <person name="Guo C."/>
            <person name="Argimon S."/>
            <person name="Zhang W."/>
            <person name="Yang X."/>
            <person name="Jeffery I.B."/>
            <person name="Cooney J.C."/>
            <person name="Kagawa T.F."/>
            <person name="Liu W."/>
            <person name="Song Y."/>
            <person name="Salvetti E."/>
            <person name="Wrobel A."/>
            <person name="Rasinkangas P."/>
            <person name="Parkhill J."/>
            <person name="Rea M.C."/>
            <person name="O'Sullivan O."/>
            <person name="Ritari J."/>
            <person name="Douillard F.P."/>
            <person name="Paul Ross R."/>
            <person name="Yang R."/>
            <person name="Briner A.E."/>
            <person name="Felis G.E."/>
            <person name="de Vos W.M."/>
            <person name="Barrangou R."/>
            <person name="Klaenhammer T.R."/>
            <person name="Caufield P.W."/>
            <person name="Cui Y."/>
            <person name="Zhang H."/>
            <person name="O'Toole P.W."/>
        </authorList>
    </citation>
    <scope>NUCLEOTIDE SEQUENCE [LARGE SCALE GENOMIC DNA]</scope>
    <source>
        <strain evidence="1 2">DSM 24716</strain>
    </source>
</reference>